<dbReference type="InParanoid" id="K5XJ32"/>
<dbReference type="GO" id="GO:0006620">
    <property type="term" value="P:post-translational protein targeting to endoplasmic reticulum membrane"/>
    <property type="evidence" value="ECO:0007669"/>
    <property type="project" value="TreeGrafter"/>
</dbReference>
<dbReference type="GO" id="GO:0060090">
    <property type="term" value="F:molecular adaptor activity"/>
    <property type="evidence" value="ECO:0007669"/>
    <property type="project" value="TreeGrafter"/>
</dbReference>
<dbReference type="GO" id="GO:0016020">
    <property type="term" value="C:membrane"/>
    <property type="evidence" value="ECO:0007669"/>
    <property type="project" value="TreeGrafter"/>
</dbReference>
<dbReference type="Proteomes" id="UP000008493">
    <property type="component" value="Unassembled WGS sequence"/>
</dbReference>
<accession>K5XJ32</accession>
<evidence type="ECO:0000256" key="1">
    <source>
        <dbReference type="ARBA" id="ARBA00008175"/>
    </source>
</evidence>
<dbReference type="InterPro" id="IPR032374">
    <property type="entry name" value="SGTA_dimer"/>
</dbReference>
<dbReference type="OrthoDB" id="2335338at2759"/>
<gene>
    <name evidence="6" type="ORF">AGABI1DRAFT_110151</name>
</gene>
<dbReference type="FunFam" id="1.20.5.420:FF:000005">
    <property type="entry name" value="Hsc70 cochaperone (SGT), putative"/>
    <property type="match status" value="1"/>
</dbReference>
<dbReference type="FunCoup" id="K5XJ32">
    <property type="interactions" value="127"/>
</dbReference>
<dbReference type="GeneID" id="18822864"/>
<keyword evidence="2" id="KW-0677">Repeat</keyword>
<dbReference type="SUPFAM" id="SSF48452">
    <property type="entry name" value="TPR-like"/>
    <property type="match status" value="1"/>
</dbReference>
<dbReference type="PANTHER" id="PTHR45831">
    <property type="entry name" value="LD24721P"/>
    <property type="match status" value="1"/>
</dbReference>
<evidence type="ECO:0000313" key="6">
    <source>
        <dbReference type="EMBL" id="EKM83498.1"/>
    </source>
</evidence>
<feature type="repeat" description="TPR" evidence="4">
    <location>
        <begin position="169"/>
        <end position="202"/>
    </location>
</feature>
<reference evidence="7" key="1">
    <citation type="journal article" date="2012" name="Proc. Natl. Acad. Sci. U.S.A.">
        <title>Genome sequence of the button mushroom Agaricus bisporus reveals mechanisms governing adaptation to a humic-rich ecological niche.</title>
        <authorList>
            <person name="Morin E."/>
            <person name="Kohler A."/>
            <person name="Baker A.R."/>
            <person name="Foulongne-Oriol M."/>
            <person name="Lombard V."/>
            <person name="Nagy L.G."/>
            <person name="Ohm R.A."/>
            <person name="Patyshakuliyeva A."/>
            <person name="Brun A."/>
            <person name="Aerts A.L."/>
            <person name="Bailey A.M."/>
            <person name="Billette C."/>
            <person name="Coutinho P.M."/>
            <person name="Deakin G."/>
            <person name="Doddapaneni H."/>
            <person name="Floudas D."/>
            <person name="Grimwood J."/>
            <person name="Hilden K."/>
            <person name="Kuees U."/>
            <person name="LaButti K.M."/>
            <person name="Lapidus A."/>
            <person name="Lindquist E.A."/>
            <person name="Lucas S.M."/>
            <person name="Murat C."/>
            <person name="Riley R.W."/>
            <person name="Salamov A.A."/>
            <person name="Schmutz J."/>
            <person name="Subramanian V."/>
            <person name="Woesten H.A.B."/>
            <person name="Xu J."/>
            <person name="Eastwood D.C."/>
            <person name="Foster G.D."/>
            <person name="Sonnenberg A.S."/>
            <person name="Cullen D."/>
            <person name="de Vries R.P."/>
            <person name="Lundell T."/>
            <person name="Hibbett D.S."/>
            <person name="Henrissat B."/>
            <person name="Burton K.S."/>
            <person name="Kerrigan R.W."/>
            <person name="Challen M.P."/>
            <person name="Grigoriev I.V."/>
            <person name="Martin F."/>
        </authorList>
    </citation>
    <scope>NUCLEOTIDE SEQUENCE [LARGE SCALE GENOMIC DNA]</scope>
    <source>
        <strain evidence="7">JB137-S8 / ATCC MYA-4627 / FGSC 10392</strain>
    </source>
</reference>
<dbReference type="AlphaFoldDB" id="K5XJ32"/>
<dbReference type="Pfam" id="PF13414">
    <property type="entry name" value="TPR_11"/>
    <property type="match status" value="1"/>
</dbReference>
<dbReference type="InterPro" id="IPR047150">
    <property type="entry name" value="SGT"/>
</dbReference>
<dbReference type="STRING" id="597362.K5XJ32"/>
<dbReference type="InterPro" id="IPR019734">
    <property type="entry name" value="TPR_rpt"/>
</dbReference>
<feature type="repeat" description="TPR" evidence="4">
    <location>
        <begin position="101"/>
        <end position="134"/>
    </location>
</feature>
<name>K5XJ32_AGABU</name>
<dbReference type="OMA" id="DMARNMM"/>
<dbReference type="Gene3D" id="1.20.5.420">
    <property type="entry name" value="Immunoglobulin FC, subunit C"/>
    <property type="match status" value="1"/>
</dbReference>
<dbReference type="Pfam" id="PF16546">
    <property type="entry name" value="SGTA_dimer"/>
    <property type="match status" value="1"/>
</dbReference>
<dbReference type="eggNOG" id="KOG0553">
    <property type="taxonomic scope" value="Eukaryota"/>
</dbReference>
<dbReference type="InterPro" id="IPR011990">
    <property type="entry name" value="TPR-like_helical_dom_sf"/>
</dbReference>
<protein>
    <recommendedName>
        <fullName evidence="5">SGTA homodimerisation domain-containing protein</fullName>
    </recommendedName>
</protein>
<keyword evidence="7" id="KW-1185">Reference proteome</keyword>
<keyword evidence="3 4" id="KW-0802">TPR repeat</keyword>
<dbReference type="SMART" id="SM00028">
    <property type="entry name" value="TPR"/>
    <property type="match status" value="3"/>
</dbReference>
<dbReference type="HOGENOM" id="CLU_044224_1_1_1"/>
<evidence type="ECO:0000256" key="3">
    <source>
        <dbReference type="ARBA" id="ARBA00022803"/>
    </source>
</evidence>
<evidence type="ECO:0000256" key="4">
    <source>
        <dbReference type="PROSITE-ProRule" id="PRU00339"/>
    </source>
</evidence>
<feature type="domain" description="SGTA homodimerisation" evidence="5">
    <location>
        <begin position="5"/>
        <end position="69"/>
    </location>
</feature>
<dbReference type="PROSITE" id="PS50005">
    <property type="entry name" value="TPR"/>
    <property type="match status" value="2"/>
</dbReference>
<sequence>MSEKQQRLVLSIIDFLNQSINDGTVKADDKESLEVAVQCIGEAFGVDPANKEQVEKLSVKPTTLQSIFDVYMKTREKVGARTQAADAPAPKALSADDKAKADKLKQEGNAFMSSKKYDEAIDMYNKAIALDGSNPVFYSNRAAAHSSKGDHLAAIGDANAAIKVDSSFSKAYHRLGHAQYSLGDFKAAVAAFEHGLEIDPNNSGLKSGLANAKTKVSSGNDVSSIDTDSAGAGAGAGAAGGGLADMFRNLGGGGGGGGMDLASLMNNPQVMQMAQRMAAEGGLERLMQNPALAGMMNSVQSGNSFPSMQELMSNPELRDMASQIGGAFGGAGAGAGSGAGSGAGADAGSR</sequence>
<evidence type="ECO:0000256" key="2">
    <source>
        <dbReference type="ARBA" id="ARBA00022737"/>
    </source>
</evidence>
<proteinExistence type="inferred from homology"/>
<evidence type="ECO:0000259" key="5">
    <source>
        <dbReference type="Pfam" id="PF16546"/>
    </source>
</evidence>
<dbReference type="RefSeq" id="XP_007325424.1">
    <property type="nucleotide sequence ID" value="XM_007325362.1"/>
</dbReference>
<dbReference type="Pfam" id="PF00515">
    <property type="entry name" value="TPR_1"/>
    <property type="match status" value="1"/>
</dbReference>
<evidence type="ECO:0000313" key="7">
    <source>
        <dbReference type="Proteomes" id="UP000008493"/>
    </source>
</evidence>
<dbReference type="Gene3D" id="1.25.40.10">
    <property type="entry name" value="Tetratricopeptide repeat domain"/>
    <property type="match status" value="1"/>
</dbReference>
<dbReference type="PROSITE" id="PS50293">
    <property type="entry name" value="TPR_REGION"/>
    <property type="match status" value="1"/>
</dbReference>
<dbReference type="PANTHER" id="PTHR45831:SF2">
    <property type="entry name" value="LD24721P"/>
    <property type="match status" value="1"/>
</dbReference>
<organism evidence="6 7">
    <name type="scientific">Agaricus bisporus var. burnettii (strain JB137-S8 / ATCC MYA-4627 / FGSC 10392)</name>
    <name type="common">White button mushroom</name>
    <dbReference type="NCBI Taxonomy" id="597362"/>
    <lineage>
        <taxon>Eukaryota</taxon>
        <taxon>Fungi</taxon>
        <taxon>Dikarya</taxon>
        <taxon>Basidiomycota</taxon>
        <taxon>Agaricomycotina</taxon>
        <taxon>Agaricomycetes</taxon>
        <taxon>Agaricomycetidae</taxon>
        <taxon>Agaricales</taxon>
        <taxon>Agaricineae</taxon>
        <taxon>Agaricaceae</taxon>
        <taxon>Agaricus</taxon>
    </lineage>
</organism>
<dbReference type="KEGG" id="abp:AGABI1DRAFT110151"/>
<comment type="similarity">
    <text evidence="1">Belongs to the SGT family.</text>
</comment>
<dbReference type="EMBL" id="JH971385">
    <property type="protein sequence ID" value="EKM83498.1"/>
    <property type="molecule type" value="Genomic_DNA"/>
</dbReference>
<dbReference type="GO" id="GO:0072380">
    <property type="term" value="C:TRC complex"/>
    <property type="evidence" value="ECO:0007669"/>
    <property type="project" value="TreeGrafter"/>
</dbReference>